<proteinExistence type="inferred from homology"/>
<dbReference type="Pfam" id="PF02554">
    <property type="entry name" value="CstA"/>
    <property type="match status" value="2"/>
</dbReference>
<dbReference type="EMBL" id="JANUCP010000001">
    <property type="protein sequence ID" value="MCS3918191.1"/>
    <property type="molecule type" value="Genomic_DNA"/>
</dbReference>
<protein>
    <submittedName>
        <fullName evidence="9">Carbon starvation protein</fullName>
    </submittedName>
</protein>
<feature type="transmembrane region" description="Helical" evidence="7">
    <location>
        <begin position="130"/>
        <end position="150"/>
    </location>
</feature>
<evidence type="ECO:0000313" key="10">
    <source>
        <dbReference type="Proteomes" id="UP001204798"/>
    </source>
</evidence>
<dbReference type="Proteomes" id="UP001204798">
    <property type="component" value="Unassembled WGS sequence"/>
</dbReference>
<comment type="caution">
    <text evidence="9">The sequence shown here is derived from an EMBL/GenBank/DDBJ whole genome shotgun (WGS) entry which is preliminary data.</text>
</comment>
<evidence type="ECO:0000313" key="9">
    <source>
        <dbReference type="EMBL" id="MCS3918191.1"/>
    </source>
</evidence>
<sequence length="573" mass="61275">MSVLAILVIAAASLGIAYRFYGTLLAKQLLQLDDSLPTPAHTMKDDRDYVPTHPAVVFGHHFASIAGLGPLLGPAIAVIWGWLPALIWILLGSIFVGAVHDLGCLFTSLRHKARSISDITEEVMSHRARVLFLLFAIFAMSLAMGVFVLNIAQLFSPGEGGAEGGHVPEAVLPSLMLIVIALTVGILRYRFKLALLPLTIVGVVASLFFVWLGTVYPLSGIGGITFTPSLWTYTLMVYAYIASVLPVWLLLQPRDYLNSFQLFLGMGMLFVGVIIGGLSGQLHLAAPAVNFHAENLPPIFPMLFITVACGAVSGFHSLVASGTTSKQLDKESHALPVAYGGMLTEGLLATLALLGVAAGFTAVEWAQNYADWKLAGAKALSNFVHGAGFLVAQMGVPHNLAKVFIATIAVGFALTTLDTATRLIRYNIQELGNAFRLKSITNPYIATGIAVLLIGFFALLKIPDPATGQLKPAGTILWALFGTSNQLLAGLALLVVTLYLRSLGRPTVFTAAPMGFMLVVTISALLLSIRNFFTQGNWFLLGFSCLILALAIWLLVEAALTLKRQPVPTQVAK</sequence>
<feature type="transmembrane region" description="Helical" evidence="7">
    <location>
        <begin position="444"/>
        <end position="463"/>
    </location>
</feature>
<feature type="transmembrane region" description="Helical" evidence="7">
    <location>
        <begin position="403"/>
        <end position="424"/>
    </location>
</feature>
<dbReference type="PANTHER" id="PTHR30252">
    <property type="entry name" value="INNER MEMBRANE PEPTIDE TRANSPORTER"/>
    <property type="match status" value="1"/>
</dbReference>
<feature type="transmembrane region" description="Helical" evidence="7">
    <location>
        <begin position="342"/>
        <end position="363"/>
    </location>
</feature>
<feature type="transmembrane region" description="Helical" evidence="7">
    <location>
        <begin position="85"/>
        <end position="109"/>
    </location>
</feature>
<gene>
    <name evidence="9" type="ORF">M2350_000588</name>
</gene>
<feature type="transmembrane region" description="Helical" evidence="7">
    <location>
        <begin position="170"/>
        <end position="187"/>
    </location>
</feature>
<feature type="domain" description="CstA N-terminal" evidence="8">
    <location>
        <begin position="4"/>
        <end position="357"/>
    </location>
</feature>
<feature type="transmembrane region" description="Helical" evidence="7">
    <location>
        <begin position="475"/>
        <end position="500"/>
    </location>
</feature>
<evidence type="ECO:0000256" key="7">
    <source>
        <dbReference type="SAM" id="Phobius"/>
    </source>
</evidence>
<feature type="domain" description="CstA N-terminal" evidence="8">
    <location>
        <begin position="379"/>
        <end position="524"/>
    </location>
</feature>
<dbReference type="RefSeq" id="WP_259093732.1">
    <property type="nucleotide sequence ID" value="NZ_CP130454.1"/>
</dbReference>
<dbReference type="PANTHER" id="PTHR30252:SF0">
    <property type="entry name" value="PEPTIDE TRANSPORTER CSTA"/>
    <property type="match status" value="1"/>
</dbReference>
<feature type="transmembrane region" description="Helical" evidence="7">
    <location>
        <begin position="538"/>
        <end position="556"/>
    </location>
</feature>
<dbReference type="InterPro" id="IPR051605">
    <property type="entry name" value="CstA"/>
</dbReference>
<accession>A0ABT2EL26</accession>
<feature type="transmembrane region" description="Helical" evidence="7">
    <location>
        <begin position="262"/>
        <end position="279"/>
    </location>
</feature>
<dbReference type="InterPro" id="IPR003706">
    <property type="entry name" value="CstA_N"/>
</dbReference>
<keyword evidence="10" id="KW-1185">Reference proteome</keyword>
<evidence type="ECO:0000259" key="8">
    <source>
        <dbReference type="Pfam" id="PF02554"/>
    </source>
</evidence>
<comment type="similarity">
    <text evidence="2">Belongs to the peptide transporter carbon starvation (CstA) (TC 2.A.114) family.</text>
</comment>
<feature type="transmembrane region" description="Helical" evidence="7">
    <location>
        <begin position="507"/>
        <end position="526"/>
    </location>
</feature>
<comment type="subcellular location">
    <subcellularLocation>
        <location evidence="1">Cell membrane</location>
        <topology evidence="1">Multi-pass membrane protein</topology>
    </subcellularLocation>
</comment>
<evidence type="ECO:0000256" key="1">
    <source>
        <dbReference type="ARBA" id="ARBA00004651"/>
    </source>
</evidence>
<evidence type="ECO:0000256" key="6">
    <source>
        <dbReference type="ARBA" id="ARBA00023136"/>
    </source>
</evidence>
<feature type="transmembrane region" description="Helical" evidence="7">
    <location>
        <begin position="194"/>
        <end position="218"/>
    </location>
</feature>
<feature type="transmembrane region" description="Helical" evidence="7">
    <location>
        <begin position="299"/>
        <end position="321"/>
    </location>
</feature>
<keyword evidence="4 7" id="KW-0812">Transmembrane</keyword>
<evidence type="ECO:0000256" key="2">
    <source>
        <dbReference type="ARBA" id="ARBA00007755"/>
    </source>
</evidence>
<organism evidence="9 10">
    <name type="scientific">Candidatus Fervidibacter sacchari</name>
    <dbReference type="NCBI Taxonomy" id="1448929"/>
    <lineage>
        <taxon>Bacteria</taxon>
        <taxon>Candidatus Fervidibacterota</taxon>
        <taxon>Candidatus Fervidibacter</taxon>
    </lineage>
</organism>
<evidence type="ECO:0000256" key="3">
    <source>
        <dbReference type="ARBA" id="ARBA00022475"/>
    </source>
</evidence>
<keyword evidence="6 7" id="KW-0472">Membrane</keyword>
<name>A0ABT2EL26_9BACT</name>
<keyword evidence="3" id="KW-1003">Cell membrane</keyword>
<reference evidence="9 10" key="1">
    <citation type="submission" date="2022-08" db="EMBL/GenBank/DDBJ databases">
        <title>Bacterial and archaeal communities from various locations to study Microbial Dark Matter (Phase II).</title>
        <authorList>
            <person name="Stepanauskas R."/>
        </authorList>
    </citation>
    <scope>NUCLEOTIDE SEQUENCE [LARGE SCALE GENOMIC DNA]</scope>
    <source>
        <strain evidence="9 10">PD1</strain>
    </source>
</reference>
<feature type="transmembrane region" description="Helical" evidence="7">
    <location>
        <begin position="230"/>
        <end position="250"/>
    </location>
</feature>
<evidence type="ECO:0000256" key="4">
    <source>
        <dbReference type="ARBA" id="ARBA00022692"/>
    </source>
</evidence>
<evidence type="ECO:0000256" key="5">
    <source>
        <dbReference type="ARBA" id="ARBA00022989"/>
    </source>
</evidence>
<keyword evidence="5 7" id="KW-1133">Transmembrane helix</keyword>